<dbReference type="FunCoup" id="M3XKD2">
    <property type="interactions" value="5"/>
</dbReference>
<dbReference type="HOGENOM" id="CLU_357860_0_0_1"/>
<evidence type="ECO:0000313" key="3">
    <source>
        <dbReference type="Proteomes" id="UP000008672"/>
    </source>
</evidence>
<accession>M3XKD2</accession>
<dbReference type="AlphaFoldDB" id="M3XKD2"/>
<proteinExistence type="predicted"/>
<dbReference type="EMBL" id="AFYH01031978">
    <property type="status" value="NOT_ANNOTATED_CDS"/>
    <property type="molecule type" value="Genomic_DNA"/>
</dbReference>
<dbReference type="Ensembl" id="ENSLACT00000026390.1">
    <property type="protein sequence ID" value="ENSLACP00000023188.1"/>
    <property type="gene ID" value="ENSLACG00000022407.1"/>
</dbReference>
<sequence length="783" mass="90817">MTFFCWDNIFRTLFSNRESSVDRYAGLRYDPNWRKVNEQTHTFAQRRNQEFQEFLEASLQGSGDPSEETSSNLWENQNEQKHLREKKKHTQNVQAVTFSVQDNGNNLQRQNKPPLPSSPYPYRGREKVNSHSVSGSHLDSHNRSPDQCNQDTNDHIKKHRNIPNRSEAIMSENEGDSNVYNPGEYYRGTSYPRDGHKQSWEQESASSGDSNNINSNMQHYVSQQVNNRKKSQMKLKPKEDFVEKNKFTLGVNTPKMGSYLHLHSSKKEELNLQMSICDANKEESIQTILEEAETDKQDPEDVWHKRAQRLKVCKNKSLQPERKRGIKLVKERPPQSSVQGPWEEQKQKKHMEKEKNLHFMEVGNHPQKTSEVLIIERSESITPSSNGDSSLRSPVSQTNQHAKREHPTLNLNINLNTSSELVPLVNQDHNQTTINLTSPNSVAQSSSAFKDCNVYRSHQLHNGPQLQDYNYPLESLSPKQQSQYFGYSLSVPALYHKHVQNQSSQSQFSNVLLSPQVHYQELEDAENSLRYHRIQQDMKRRQNHQATLGVSQSSTTQFIDQMEQLYQETPRLAHTHPNKNPYSYTVLPPIQQHTAGSNFELSTRTAERNWAMMQRSNSDSYLAQLEKQKQLKQKTAYKAYTMKDYKNLKQEVTLGGLGPDYQTAQEKAQKVKRQKEYAQQVREQNKKMCSDPFTSLNKTTLSSENKNSVPRQKALEYAKSIRKPKITPKPRSTNQEPSKRNFFEHPQYLEDFDLSQIAMLEMLQRRHEEEKQAVAAFKALHVT</sequence>
<dbReference type="PANTHER" id="PTHR14726">
    <property type="entry name" value="JHY PROTEIN HOMOLOG"/>
    <property type="match status" value="1"/>
</dbReference>
<dbReference type="PANTHER" id="PTHR14726:SF1">
    <property type="entry name" value="JHY PROTEIN HOMOLOG"/>
    <property type="match status" value="1"/>
</dbReference>
<reference evidence="2" key="3">
    <citation type="submission" date="2025-09" db="UniProtKB">
        <authorList>
            <consortium name="Ensembl"/>
        </authorList>
    </citation>
    <scope>IDENTIFICATION</scope>
</reference>
<feature type="compositionally biased region" description="Polar residues" evidence="1">
    <location>
        <begin position="692"/>
        <end position="710"/>
    </location>
</feature>
<keyword evidence="3" id="KW-1185">Reference proteome</keyword>
<feature type="compositionally biased region" description="Polar residues" evidence="1">
    <location>
        <begin position="59"/>
        <end position="77"/>
    </location>
</feature>
<feature type="compositionally biased region" description="Polar residues" evidence="1">
    <location>
        <begin position="381"/>
        <end position="400"/>
    </location>
</feature>
<dbReference type="InParanoid" id="M3XKD2"/>
<evidence type="ECO:0000313" key="2">
    <source>
        <dbReference type="Ensembl" id="ENSLACP00000023188.1"/>
    </source>
</evidence>
<dbReference type="InterPro" id="IPR027968">
    <property type="entry name" value="JHY"/>
</dbReference>
<reference evidence="3" key="1">
    <citation type="submission" date="2011-08" db="EMBL/GenBank/DDBJ databases">
        <title>The draft genome of Latimeria chalumnae.</title>
        <authorList>
            <person name="Di Palma F."/>
            <person name="Alfoldi J."/>
            <person name="Johnson J."/>
            <person name="Berlin A."/>
            <person name="Gnerre S."/>
            <person name="Jaffe D."/>
            <person name="MacCallum I."/>
            <person name="Young S."/>
            <person name="Walker B.J."/>
            <person name="Lander E."/>
            <person name="Lindblad-Toh K."/>
        </authorList>
    </citation>
    <scope>NUCLEOTIDE SEQUENCE [LARGE SCALE GENOMIC DNA]</scope>
    <source>
        <strain evidence="3">Wild caught</strain>
    </source>
</reference>
<feature type="compositionally biased region" description="Polar residues" evidence="1">
    <location>
        <begin position="91"/>
        <end position="111"/>
    </location>
</feature>
<dbReference type="GO" id="GO:0035082">
    <property type="term" value="P:axoneme assembly"/>
    <property type="evidence" value="ECO:0007669"/>
    <property type="project" value="TreeGrafter"/>
</dbReference>
<evidence type="ECO:0008006" key="4">
    <source>
        <dbReference type="Google" id="ProtNLM"/>
    </source>
</evidence>
<protein>
    <recommendedName>
        <fullName evidence="4">Junctional cadherin complex regulator</fullName>
    </recommendedName>
</protein>
<dbReference type="EMBL" id="AFYH01031977">
    <property type="status" value="NOT_ANNOTATED_CDS"/>
    <property type="molecule type" value="Genomic_DNA"/>
</dbReference>
<evidence type="ECO:0000256" key="1">
    <source>
        <dbReference type="SAM" id="MobiDB-lite"/>
    </source>
</evidence>
<organism evidence="2 3">
    <name type="scientific">Latimeria chalumnae</name>
    <name type="common">Coelacanth</name>
    <dbReference type="NCBI Taxonomy" id="7897"/>
    <lineage>
        <taxon>Eukaryota</taxon>
        <taxon>Metazoa</taxon>
        <taxon>Chordata</taxon>
        <taxon>Craniata</taxon>
        <taxon>Vertebrata</taxon>
        <taxon>Euteleostomi</taxon>
        <taxon>Coelacanthiformes</taxon>
        <taxon>Coelacanthidae</taxon>
        <taxon>Latimeria</taxon>
    </lineage>
</organism>
<dbReference type="Pfam" id="PF15261">
    <property type="entry name" value="JHY"/>
    <property type="match status" value="1"/>
</dbReference>
<dbReference type="STRING" id="7897.ENSLACP00000023188"/>
<name>M3XKD2_LATCH</name>
<feature type="region of interest" description="Disordered" evidence="1">
    <location>
        <begin position="683"/>
        <end position="740"/>
    </location>
</feature>
<reference evidence="2" key="2">
    <citation type="submission" date="2025-08" db="UniProtKB">
        <authorList>
            <consortium name="Ensembl"/>
        </authorList>
    </citation>
    <scope>IDENTIFICATION</scope>
</reference>
<feature type="region of interest" description="Disordered" evidence="1">
    <location>
        <begin position="381"/>
        <end position="409"/>
    </location>
</feature>
<dbReference type="GeneTree" id="ENSGT00390000002823"/>
<dbReference type="eggNOG" id="ENOG502S6KC">
    <property type="taxonomic scope" value="Eukaryota"/>
</dbReference>
<feature type="region of interest" description="Disordered" evidence="1">
    <location>
        <begin position="58"/>
        <end position="215"/>
    </location>
</feature>
<dbReference type="Proteomes" id="UP000008672">
    <property type="component" value="Unassembled WGS sequence"/>
</dbReference>
<feature type="compositionally biased region" description="Polar residues" evidence="1">
    <location>
        <begin position="201"/>
        <end position="215"/>
    </location>
</feature>